<feature type="compositionally biased region" description="Basic and acidic residues" evidence="1">
    <location>
        <begin position="524"/>
        <end position="550"/>
    </location>
</feature>
<evidence type="ECO:0000259" key="2">
    <source>
        <dbReference type="SMART" id="SM00694"/>
    </source>
</evidence>
<name>A0A0G2E665_PHACM</name>
<sequence>MSASDGATSRQTPHVSETGDAPIKLVDATVTAELSDADNETLERLDTKDPRWRDIARRVPTRTSVREGLARRKWAKWQAGRVSSQEGSPAPSRDSPIAAEDDTPENAQPQKVVTHPQVEGTDFAGGSADARGRPETGPEGEAGDIQGKTNLPKPYKKKQHKEVSEFDILYENQRGSFMCGIPLYSHSSLLNFDPSPWVTRDLKDSPVNITNAQVPDPTWEWAWKTWYVDMTGDVDEEGWQYSFSFSSKFSWHGTHPWFHSFVRRRRWLRKRTKKHHLLGTDAKPSSMSQAHILTSEYFTIHPKRDRSRSTDRYTGRSSYISTNASLAEPDLSPEEIQDIPSLRRALKFAAVDREKIDAVRRFVSQGGPELTYLKDSIPEIMSFLVFQNSRRQLLSFLKQAAADASKHREEHHFSQDKPEGKEEQKRIDNILAAVEAANKQIDGLEYWSDRKHVLRTSDEDVKQQRPDTAKDLRVSKESNMARKQNPMADDDIKGIPDEAAVGYDPTEKILQRPSATSDDDVETGDGRNEKNEEDVKIDVDEGDKPKREDVGKEEEGEDEPDHEETPVSLPTDAMRVG</sequence>
<dbReference type="OrthoDB" id="72441at2759"/>
<evidence type="ECO:0000313" key="3">
    <source>
        <dbReference type="EMBL" id="KKY18174.1"/>
    </source>
</evidence>
<feature type="domain" description="Peroxin/Ferlin" evidence="2">
    <location>
        <begin position="238"/>
        <end position="274"/>
    </location>
</feature>
<organism evidence="3 4">
    <name type="scientific">Phaeomoniella chlamydospora</name>
    <name type="common">Phaeoacremonium chlamydosporum</name>
    <dbReference type="NCBI Taxonomy" id="158046"/>
    <lineage>
        <taxon>Eukaryota</taxon>
        <taxon>Fungi</taxon>
        <taxon>Dikarya</taxon>
        <taxon>Ascomycota</taxon>
        <taxon>Pezizomycotina</taxon>
        <taxon>Eurotiomycetes</taxon>
        <taxon>Chaetothyriomycetidae</taxon>
        <taxon>Phaeomoniellales</taxon>
        <taxon>Phaeomoniellaceae</taxon>
        <taxon>Phaeomoniella</taxon>
    </lineage>
</organism>
<reference evidence="3 4" key="1">
    <citation type="submission" date="2015-05" db="EMBL/GenBank/DDBJ databases">
        <title>Distinctive expansion of gene families associated with plant cell wall degradation and secondary metabolism in the genomes of grapevine trunk pathogens.</title>
        <authorList>
            <person name="Lawrence D.P."/>
            <person name="Travadon R."/>
            <person name="Rolshausen P.E."/>
            <person name="Baumgartner K."/>
        </authorList>
    </citation>
    <scope>NUCLEOTIDE SEQUENCE [LARGE SCALE GENOMIC DNA]</scope>
    <source>
        <strain evidence="3">UCRPC4</strain>
    </source>
</reference>
<dbReference type="SMART" id="SM00694">
    <property type="entry name" value="DysFC"/>
    <property type="match status" value="1"/>
</dbReference>
<dbReference type="EMBL" id="LCWF01000129">
    <property type="protein sequence ID" value="KKY18174.1"/>
    <property type="molecule type" value="Genomic_DNA"/>
</dbReference>
<keyword evidence="4" id="KW-1185">Reference proteome</keyword>
<dbReference type="InterPro" id="IPR006614">
    <property type="entry name" value="Peroxin/Ferlin"/>
</dbReference>
<dbReference type="GO" id="GO:0016020">
    <property type="term" value="C:membrane"/>
    <property type="evidence" value="ECO:0007669"/>
    <property type="project" value="InterPro"/>
</dbReference>
<gene>
    <name evidence="3" type="ORF">UCRPC4_g05059</name>
</gene>
<feature type="region of interest" description="Disordered" evidence="1">
    <location>
        <begin position="456"/>
        <end position="577"/>
    </location>
</feature>
<feature type="region of interest" description="Disordered" evidence="1">
    <location>
        <begin position="405"/>
        <end position="424"/>
    </location>
</feature>
<proteinExistence type="predicted"/>
<comment type="caution">
    <text evidence="3">The sequence shown here is derived from an EMBL/GenBank/DDBJ whole genome shotgun (WGS) entry which is preliminary data.</text>
</comment>
<dbReference type="Proteomes" id="UP000053317">
    <property type="component" value="Unassembled WGS sequence"/>
</dbReference>
<feature type="region of interest" description="Disordered" evidence="1">
    <location>
        <begin position="37"/>
        <end position="158"/>
    </location>
</feature>
<feature type="compositionally biased region" description="Polar residues" evidence="1">
    <location>
        <begin position="1"/>
        <end position="15"/>
    </location>
</feature>
<feature type="region of interest" description="Disordered" evidence="1">
    <location>
        <begin position="1"/>
        <end position="24"/>
    </location>
</feature>
<feature type="compositionally biased region" description="Basic and acidic residues" evidence="1">
    <location>
        <begin position="456"/>
        <end position="480"/>
    </location>
</feature>
<protein>
    <submittedName>
        <fullName evidence="3">Putative peroxin pex23-like-penicillium chrysogenum</fullName>
    </submittedName>
</protein>
<dbReference type="AlphaFoldDB" id="A0A0G2E665"/>
<evidence type="ECO:0000256" key="1">
    <source>
        <dbReference type="SAM" id="MobiDB-lite"/>
    </source>
</evidence>
<accession>A0A0G2E665</accession>
<evidence type="ECO:0000313" key="4">
    <source>
        <dbReference type="Proteomes" id="UP000053317"/>
    </source>
</evidence>
<feature type="compositionally biased region" description="Basic and acidic residues" evidence="1">
    <location>
        <begin position="41"/>
        <end position="57"/>
    </location>
</feature>
<reference evidence="3 4" key="2">
    <citation type="submission" date="2015-05" db="EMBL/GenBank/DDBJ databases">
        <authorList>
            <person name="Morales-Cruz A."/>
            <person name="Amrine K.C."/>
            <person name="Cantu D."/>
        </authorList>
    </citation>
    <scope>NUCLEOTIDE SEQUENCE [LARGE SCALE GENOMIC DNA]</scope>
    <source>
        <strain evidence="3">UCRPC4</strain>
    </source>
</reference>
<feature type="compositionally biased region" description="Acidic residues" evidence="1">
    <location>
        <begin position="551"/>
        <end position="562"/>
    </location>
</feature>